<evidence type="ECO:0000256" key="2">
    <source>
        <dbReference type="ARBA" id="ARBA00022741"/>
    </source>
</evidence>
<dbReference type="Gene3D" id="1.10.486.10">
    <property type="entry name" value="PCRA, domain 4"/>
    <property type="match status" value="1"/>
</dbReference>
<proteinExistence type="inferred from homology"/>
<name>A0ABT7UET6_9FIRM</name>
<comment type="similarity">
    <text evidence="1">Belongs to the helicase family. UvrD subfamily.</text>
</comment>
<dbReference type="RefSeq" id="WP_289608557.1">
    <property type="nucleotide sequence ID" value="NZ_JAUDCG010000086.1"/>
</dbReference>
<dbReference type="Proteomes" id="UP001529340">
    <property type="component" value="Unassembled WGS sequence"/>
</dbReference>
<dbReference type="InterPro" id="IPR027417">
    <property type="entry name" value="P-loop_NTPase"/>
</dbReference>
<sequence>MGSNHMEENEQAVLFQKEGKGKVYVSGRSGSGKTTLLLKRLHFLKEEGISFQHVLNLAAYKEDTRHLEHLWTASYDPLEEEKGPTFKTIYQFCYQVLHRYHQLHGTTLPQVSRDFRLQVSKMIQEFFNVRLNHYELDEVYRKLCECKGSLMVNSEIAKISYPGIDFLYLYQQLEAYKQQRSLMSYEDLMAQAYQCLLKEPALCEQLRSHYRYIHVDDAQNLSFAAYMLLRLITDDDTSIVLFIDNDQYAGAHAPYRMSYEDFQAAYPQVRKVVLSQNYRCDANIDEMIQKFMHSDHDFQLKDDSVVRFITAKDLDASYRNALVLAKNNPGMTFLSREHFTLLPLADLLDQEGIPFTVSDFHSFFRDDTIHDLIALFHLMIDPKDLRSFVAVQKKIGFALSERALGEIERLLQRDDTLDIYSAIVNSSIRSSAKNRVIEHIEQIRIAQRLDSIKLLLYVLTKLHYEDYIKAKGVTMRNPNILVFATMAQRYPDPKELLRRLGELAEIKDDQRHAITLYDFSQVKGKVFEEACFLDCLDAFYQIFPDQEQERRLLYSVLSKVSKRMVFLVAKSAFMQRMLPHAFISDLYHLMKTNDEAPKHNEKKEKQPTRSNLRPGKRIVHKTLGVGRVRRVFLEDDEIEIVFADGIAKRLKLSACLEASMLAFR</sequence>
<reference evidence="13 14" key="3">
    <citation type="submission" date="2023-06" db="EMBL/GenBank/DDBJ databases">
        <authorList>
            <person name="Zeman M."/>
            <person name="Kubasova T."/>
            <person name="Jahodarova E."/>
            <person name="Nykrynova M."/>
            <person name="Rychlik I."/>
        </authorList>
    </citation>
    <scope>NUCLEOTIDE SEQUENCE [LARGE SCALE GENOMIC DNA]</scope>
    <source>
        <strain evidence="13 14">ET39</strain>
    </source>
</reference>
<dbReference type="SUPFAM" id="SSF52540">
    <property type="entry name" value="P-loop containing nucleoside triphosphate hydrolases"/>
    <property type="match status" value="1"/>
</dbReference>
<evidence type="ECO:0000313" key="13">
    <source>
        <dbReference type="EMBL" id="MDM8158134.1"/>
    </source>
</evidence>
<dbReference type="InterPro" id="IPR013986">
    <property type="entry name" value="DExx_box_DNA_helicase_dom_sf"/>
</dbReference>
<dbReference type="EMBL" id="JAUDCG010000086">
    <property type="protein sequence ID" value="MDM8158134.1"/>
    <property type="molecule type" value="Genomic_DNA"/>
</dbReference>
<evidence type="ECO:0000256" key="4">
    <source>
        <dbReference type="ARBA" id="ARBA00022806"/>
    </source>
</evidence>
<keyword evidence="6" id="KW-0238">DNA-binding</keyword>
<dbReference type="PANTHER" id="PTHR11070">
    <property type="entry name" value="UVRD / RECB / PCRA DNA HELICASE FAMILY MEMBER"/>
    <property type="match status" value="1"/>
</dbReference>
<keyword evidence="4 11" id="KW-0347">Helicase</keyword>
<evidence type="ECO:0000256" key="11">
    <source>
        <dbReference type="PROSITE-ProRule" id="PRU00560"/>
    </source>
</evidence>
<keyword evidence="14" id="KW-1185">Reference proteome</keyword>
<dbReference type="Pfam" id="PF00580">
    <property type="entry name" value="UvrD-helicase"/>
    <property type="match status" value="1"/>
</dbReference>
<evidence type="ECO:0000256" key="9">
    <source>
        <dbReference type="ARBA" id="ARBA00034808"/>
    </source>
</evidence>
<evidence type="ECO:0000256" key="6">
    <source>
        <dbReference type="ARBA" id="ARBA00023125"/>
    </source>
</evidence>
<gene>
    <name evidence="13" type="ORF">QUV96_10910</name>
</gene>
<dbReference type="Gene3D" id="3.40.50.300">
    <property type="entry name" value="P-loop containing nucleotide triphosphate hydrolases"/>
    <property type="match status" value="2"/>
</dbReference>
<dbReference type="GO" id="GO:0016787">
    <property type="term" value="F:hydrolase activity"/>
    <property type="evidence" value="ECO:0007669"/>
    <property type="project" value="UniProtKB-KW"/>
</dbReference>
<dbReference type="PROSITE" id="PS51198">
    <property type="entry name" value="UVRD_HELICASE_ATP_BIND"/>
    <property type="match status" value="1"/>
</dbReference>
<evidence type="ECO:0000256" key="7">
    <source>
        <dbReference type="ARBA" id="ARBA00023235"/>
    </source>
</evidence>
<dbReference type="Gene3D" id="1.10.10.160">
    <property type="match status" value="1"/>
</dbReference>
<evidence type="ECO:0000259" key="12">
    <source>
        <dbReference type="PROSITE" id="PS51198"/>
    </source>
</evidence>
<protein>
    <recommendedName>
        <fullName evidence="9">DNA 3'-5' helicase</fullName>
        <ecNumber evidence="9">5.6.2.4</ecNumber>
    </recommendedName>
</protein>
<evidence type="ECO:0000256" key="10">
    <source>
        <dbReference type="ARBA" id="ARBA00048988"/>
    </source>
</evidence>
<comment type="catalytic activity">
    <reaction evidence="8">
        <text>Couples ATP hydrolysis with the unwinding of duplex DNA by translocating in the 3'-5' direction.</text>
        <dbReference type="EC" id="5.6.2.4"/>
    </reaction>
</comment>
<keyword evidence="3 11" id="KW-0378">Hydrolase</keyword>
<feature type="binding site" evidence="11">
    <location>
        <begin position="27"/>
        <end position="34"/>
    </location>
    <ligand>
        <name>ATP</name>
        <dbReference type="ChEBI" id="CHEBI:30616"/>
    </ligand>
</feature>
<evidence type="ECO:0000256" key="3">
    <source>
        <dbReference type="ARBA" id="ARBA00022801"/>
    </source>
</evidence>
<keyword evidence="5 11" id="KW-0067">ATP-binding</keyword>
<reference evidence="14" key="1">
    <citation type="submission" date="2023-06" db="EMBL/GenBank/DDBJ databases">
        <title>Identification and characterization of horizontal gene transfer across gut microbiota members of farm animals based on homology search.</title>
        <authorList>
            <person name="Zeman M."/>
            <person name="Kubasova T."/>
            <person name="Jahodarova E."/>
            <person name="Nykrynova M."/>
            <person name="Rychlik I."/>
        </authorList>
    </citation>
    <scope>NUCLEOTIDE SEQUENCE [LARGE SCALE GENOMIC DNA]</scope>
    <source>
        <strain evidence="14">ET39</strain>
    </source>
</reference>
<keyword evidence="7" id="KW-0413">Isomerase</keyword>
<evidence type="ECO:0000256" key="1">
    <source>
        <dbReference type="ARBA" id="ARBA00009922"/>
    </source>
</evidence>
<dbReference type="InterPro" id="IPR000212">
    <property type="entry name" value="DNA_helicase_UvrD/REP"/>
</dbReference>
<reference evidence="13 14" key="2">
    <citation type="submission" date="2023-06" db="EMBL/GenBank/DDBJ databases">
        <title>Identification and characterization of horizontal gene transfer across gut microbiota members of farm animals based on homology search.</title>
        <authorList>
            <person name="Schwarzerova J."/>
            <person name="Nykrynova M."/>
            <person name="Jureckova K."/>
            <person name="Cejkova D."/>
            <person name="Rychlik I."/>
        </authorList>
    </citation>
    <scope>NUCLEOTIDE SEQUENCE [LARGE SCALE GENOMIC DNA]</scope>
    <source>
        <strain evidence="13 14">ET39</strain>
    </source>
</reference>
<feature type="domain" description="UvrD-like helicase ATP-binding" evidence="12">
    <location>
        <begin position="6"/>
        <end position="281"/>
    </location>
</feature>
<keyword evidence="2 11" id="KW-0547">Nucleotide-binding</keyword>
<dbReference type="EC" id="5.6.2.4" evidence="9"/>
<comment type="caution">
    <text evidence="13">The sequence shown here is derived from an EMBL/GenBank/DDBJ whole genome shotgun (WGS) entry which is preliminary data.</text>
</comment>
<evidence type="ECO:0000313" key="14">
    <source>
        <dbReference type="Proteomes" id="UP001529340"/>
    </source>
</evidence>
<evidence type="ECO:0000256" key="8">
    <source>
        <dbReference type="ARBA" id="ARBA00034617"/>
    </source>
</evidence>
<evidence type="ECO:0000256" key="5">
    <source>
        <dbReference type="ARBA" id="ARBA00022840"/>
    </source>
</evidence>
<dbReference type="InterPro" id="IPR014016">
    <property type="entry name" value="UvrD-like_ATP-bd"/>
</dbReference>
<dbReference type="PANTHER" id="PTHR11070:SF2">
    <property type="entry name" value="ATP-DEPENDENT DNA HELICASE SRS2"/>
    <property type="match status" value="1"/>
</dbReference>
<accession>A0ABT7UET6</accession>
<dbReference type="InterPro" id="IPR014017">
    <property type="entry name" value="DNA_helicase_UvrD-like_C"/>
</dbReference>
<organism evidence="13 14">
    <name type="scientific">Amedibacillus dolichus</name>
    <dbReference type="NCBI Taxonomy" id="31971"/>
    <lineage>
        <taxon>Bacteria</taxon>
        <taxon>Bacillati</taxon>
        <taxon>Bacillota</taxon>
        <taxon>Erysipelotrichia</taxon>
        <taxon>Erysipelotrichales</taxon>
        <taxon>Erysipelotrichaceae</taxon>
        <taxon>Amedibacillus</taxon>
    </lineage>
</organism>
<comment type="catalytic activity">
    <reaction evidence="10">
        <text>ATP + H2O = ADP + phosphate + H(+)</text>
        <dbReference type="Rhea" id="RHEA:13065"/>
        <dbReference type="ChEBI" id="CHEBI:15377"/>
        <dbReference type="ChEBI" id="CHEBI:15378"/>
        <dbReference type="ChEBI" id="CHEBI:30616"/>
        <dbReference type="ChEBI" id="CHEBI:43474"/>
        <dbReference type="ChEBI" id="CHEBI:456216"/>
        <dbReference type="EC" id="5.6.2.4"/>
    </reaction>
</comment>
<dbReference type="GO" id="GO:0004386">
    <property type="term" value="F:helicase activity"/>
    <property type="evidence" value="ECO:0007669"/>
    <property type="project" value="UniProtKB-KW"/>
</dbReference>
<dbReference type="Pfam" id="PF13361">
    <property type="entry name" value="UvrD_C"/>
    <property type="match status" value="1"/>
</dbReference>